<protein>
    <submittedName>
        <fullName evidence="2">Uncharacterized protein</fullName>
    </submittedName>
</protein>
<reference evidence="2" key="1">
    <citation type="submission" date="2022-11" db="UniProtKB">
        <authorList>
            <consortium name="WormBaseParasite"/>
        </authorList>
    </citation>
    <scope>IDENTIFICATION</scope>
</reference>
<dbReference type="Proteomes" id="UP000887577">
    <property type="component" value="Unplaced"/>
</dbReference>
<name>A0A914YKF9_9BILA</name>
<keyword evidence="1" id="KW-1185">Reference proteome</keyword>
<organism evidence="1 2">
    <name type="scientific">Panagrolaimus superbus</name>
    <dbReference type="NCBI Taxonomy" id="310955"/>
    <lineage>
        <taxon>Eukaryota</taxon>
        <taxon>Metazoa</taxon>
        <taxon>Ecdysozoa</taxon>
        <taxon>Nematoda</taxon>
        <taxon>Chromadorea</taxon>
        <taxon>Rhabditida</taxon>
        <taxon>Tylenchina</taxon>
        <taxon>Panagrolaimomorpha</taxon>
        <taxon>Panagrolaimoidea</taxon>
        <taxon>Panagrolaimidae</taxon>
        <taxon>Panagrolaimus</taxon>
    </lineage>
</organism>
<proteinExistence type="predicted"/>
<dbReference type="AlphaFoldDB" id="A0A914YKF9"/>
<dbReference type="WBParaSite" id="PSU_v2.g17798.t1">
    <property type="protein sequence ID" value="PSU_v2.g17798.t1"/>
    <property type="gene ID" value="PSU_v2.g17798"/>
</dbReference>
<accession>A0A914YKF9</accession>
<evidence type="ECO:0000313" key="2">
    <source>
        <dbReference type="WBParaSite" id="PSU_v2.g17798.t1"/>
    </source>
</evidence>
<sequence>MESIWEGGQAFVAFSRVETIDGLYLADYHPLKIRVDKSCLVEYNRLRESIGLTKFPIPSGKTINKGPEPVNIASQRRFRKRSSLATNVIIPTKIARIENDNENVVMVEEDGDNFDIVYRDVNGEALRQFNSTRC</sequence>
<evidence type="ECO:0000313" key="1">
    <source>
        <dbReference type="Proteomes" id="UP000887577"/>
    </source>
</evidence>